<keyword evidence="3" id="KW-0689">Ribosomal protein</keyword>
<sequence length="252" mass="26185">MLDAERLEIACADAWPALVDRPLGQWRLRAADGFTGRANSVLAVGDPGRPVPAALAAGCEFAHAHGIPPMAQAVVGGPVEAALSAAGWVPHVEHPAGHEVSVLVGPLVRGDKGTARVLTAPIGPWWELVAGGAAPSRAQRHVLAPPGTGFGVVTEGRATVGAVRATPTGELLHLARLAVRPEHRRRGLATALVHAAGGWALERGATRGVLQVAVGNTAALSLYRGLGYVEHHRYRYWVPGPNVATAWKDSAV</sequence>
<dbReference type="Gene3D" id="3.40.630.30">
    <property type="match status" value="1"/>
</dbReference>
<keyword evidence="3" id="KW-0687">Ribonucleoprotein</keyword>
<name>A0A1I5WJC4_9PSEU</name>
<dbReference type="AlphaFoldDB" id="A0A1I5WJC4"/>
<dbReference type="InterPro" id="IPR050769">
    <property type="entry name" value="NAT_camello-type"/>
</dbReference>
<proteinExistence type="predicted"/>
<dbReference type="STRING" id="587909.SAMN05421810_105139"/>
<dbReference type="InterPro" id="IPR000182">
    <property type="entry name" value="GNAT_dom"/>
</dbReference>
<dbReference type="CDD" id="cd04301">
    <property type="entry name" value="NAT_SF"/>
    <property type="match status" value="1"/>
</dbReference>
<dbReference type="Pfam" id="PF24553">
    <property type="entry name" value="Rv0428c_C"/>
    <property type="match status" value="1"/>
</dbReference>
<evidence type="ECO:0000313" key="3">
    <source>
        <dbReference type="EMBL" id="SFQ19799.1"/>
    </source>
</evidence>
<dbReference type="PANTHER" id="PTHR13947">
    <property type="entry name" value="GNAT FAMILY N-ACETYLTRANSFERASE"/>
    <property type="match status" value="1"/>
</dbReference>
<dbReference type="OrthoDB" id="9775595at2"/>
<protein>
    <submittedName>
        <fullName evidence="3">Ribosomal protein S18 acetylase RimI</fullName>
    </submittedName>
</protein>
<dbReference type="PROSITE" id="PS51186">
    <property type="entry name" value="GNAT"/>
    <property type="match status" value="1"/>
</dbReference>
<dbReference type="GO" id="GO:0008080">
    <property type="term" value="F:N-acetyltransferase activity"/>
    <property type="evidence" value="ECO:0007669"/>
    <property type="project" value="InterPro"/>
</dbReference>
<dbReference type="GO" id="GO:0005840">
    <property type="term" value="C:ribosome"/>
    <property type="evidence" value="ECO:0007669"/>
    <property type="project" value="UniProtKB-KW"/>
</dbReference>
<accession>A0A1I5WJC4</accession>
<feature type="domain" description="N-acetyltransferase" evidence="2">
    <location>
        <begin position="113"/>
        <end position="252"/>
    </location>
</feature>
<organism evidence="3 4">
    <name type="scientific">Amycolatopsis arida</name>
    <dbReference type="NCBI Taxonomy" id="587909"/>
    <lineage>
        <taxon>Bacteria</taxon>
        <taxon>Bacillati</taxon>
        <taxon>Actinomycetota</taxon>
        <taxon>Actinomycetes</taxon>
        <taxon>Pseudonocardiales</taxon>
        <taxon>Pseudonocardiaceae</taxon>
        <taxon>Amycolatopsis</taxon>
    </lineage>
</organism>
<dbReference type="Proteomes" id="UP000198727">
    <property type="component" value="Unassembled WGS sequence"/>
</dbReference>
<evidence type="ECO:0000259" key="2">
    <source>
        <dbReference type="PROSITE" id="PS51186"/>
    </source>
</evidence>
<dbReference type="InterPro" id="IPR016181">
    <property type="entry name" value="Acyl_CoA_acyltransferase"/>
</dbReference>
<dbReference type="PANTHER" id="PTHR13947:SF37">
    <property type="entry name" value="LD18367P"/>
    <property type="match status" value="1"/>
</dbReference>
<dbReference type="SUPFAM" id="SSF55729">
    <property type="entry name" value="Acyl-CoA N-acyltransferases (Nat)"/>
    <property type="match status" value="1"/>
</dbReference>
<evidence type="ECO:0000313" key="4">
    <source>
        <dbReference type="Proteomes" id="UP000198727"/>
    </source>
</evidence>
<keyword evidence="1" id="KW-0808">Transferase</keyword>
<dbReference type="EMBL" id="FOWW01000005">
    <property type="protein sequence ID" value="SFQ19799.1"/>
    <property type="molecule type" value="Genomic_DNA"/>
</dbReference>
<gene>
    <name evidence="3" type="ORF">SAMN05421810_105139</name>
</gene>
<evidence type="ECO:0000256" key="1">
    <source>
        <dbReference type="ARBA" id="ARBA00022679"/>
    </source>
</evidence>
<reference evidence="4" key="1">
    <citation type="submission" date="2016-10" db="EMBL/GenBank/DDBJ databases">
        <authorList>
            <person name="Varghese N."/>
            <person name="Submissions S."/>
        </authorList>
    </citation>
    <scope>NUCLEOTIDE SEQUENCE [LARGE SCALE GENOMIC DNA]</scope>
    <source>
        <strain evidence="4">CGMCC 4.5579</strain>
    </source>
</reference>
<keyword evidence="4" id="KW-1185">Reference proteome</keyword>
<dbReference type="RefSeq" id="WP_092531024.1">
    <property type="nucleotide sequence ID" value="NZ_FOWW01000005.1"/>
</dbReference>
<dbReference type="InterPro" id="IPR056935">
    <property type="entry name" value="Rv0428c-like_C"/>
</dbReference>